<dbReference type="OrthoDB" id="1461464at2"/>
<sequence>MTANKHDRKEGRSANMRLASCGVTCLNSSSVFQINFSAGLTVLCPKIPHERQAQKRYHQL</sequence>
<feature type="non-terminal residue" evidence="1">
    <location>
        <position position="60"/>
    </location>
</feature>
<gene>
    <name evidence="2" type="ORF">CHX27_03975</name>
    <name evidence="1" type="ORF">CHX27_11465</name>
</gene>
<proteinExistence type="predicted"/>
<protein>
    <submittedName>
        <fullName evidence="1">Uncharacterized protein</fullName>
    </submittedName>
</protein>
<name>A0A255ZMQ9_9FLAO</name>
<keyword evidence="3" id="KW-1185">Reference proteome</keyword>
<accession>A0A255ZMQ9</accession>
<evidence type="ECO:0000313" key="1">
    <source>
        <dbReference type="EMBL" id="OYQ42756.1"/>
    </source>
</evidence>
<organism evidence="1 3">
    <name type="scientific">Flavobacterium aurantiibacter</name>
    <dbReference type="NCBI Taxonomy" id="2023067"/>
    <lineage>
        <taxon>Bacteria</taxon>
        <taxon>Pseudomonadati</taxon>
        <taxon>Bacteroidota</taxon>
        <taxon>Flavobacteriia</taxon>
        <taxon>Flavobacteriales</taxon>
        <taxon>Flavobacteriaceae</taxon>
        <taxon>Flavobacterium</taxon>
    </lineage>
</organism>
<dbReference type="Proteomes" id="UP000216035">
    <property type="component" value="Unassembled WGS sequence"/>
</dbReference>
<dbReference type="EMBL" id="NOXX01000157">
    <property type="protein sequence ID" value="OYQ46819.1"/>
    <property type="molecule type" value="Genomic_DNA"/>
</dbReference>
<reference evidence="1 3" key="1">
    <citation type="submission" date="2017-07" db="EMBL/GenBank/DDBJ databases">
        <title>Flavobacterium cyanobacteriorum sp. nov., isolated from cyanobacterial aggregates in a eutrophic lake.</title>
        <authorList>
            <person name="Cai H."/>
        </authorList>
    </citation>
    <scope>NUCLEOTIDE SEQUENCE [LARGE SCALE GENOMIC DNA]</scope>
    <source>
        <strain evidence="1 3">TH167</strain>
    </source>
</reference>
<dbReference type="AlphaFoldDB" id="A0A255ZMQ9"/>
<comment type="caution">
    <text evidence="1">The sequence shown here is derived from an EMBL/GenBank/DDBJ whole genome shotgun (WGS) entry which is preliminary data.</text>
</comment>
<evidence type="ECO:0000313" key="3">
    <source>
        <dbReference type="Proteomes" id="UP000216035"/>
    </source>
</evidence>
<dbReference type="EMBL" id="NOXX01000211">
    <property type="protein sequence ID" value="OYQ42756.1"/>
    <property type="molecule type" value="Genomic_DNA"/>
</dbReference>
<evidence type="ECO:0000313" key="2">
    <source>
        <dbReference type="EMBL" id="OYQ46819.1"/>
    </source>
</evidence>